<protein>
    <submittedName>
        <fullName evidence="1">Uncharacterized protein</fullName>
    </submittedName>
</protein>
<evidence type="ECO:0000313" key="2">
    <source>
        <dbReference type="Proteomes" id="UP000499080"/>
    </source>
</evidence>
<dbReference type="EMBL" id="BGPR01011494">
    <property type="protein sequence ID" value="GBN51619.1"/>
    <property type="molecule type" value="Genomic_DNA"/>
</dbReference>
<sequence length="144" mass="17075">MSFLRTVEYDLRRREQRAREFLDERFQRRSARNTTDRLRRARARSEHQMANIENSQVKMNISDHDCEIQDPVQQLFSDRDFKTVTSEELKGRAILTVTKDLSMQINNRILECMPGNKVIYESMDNIVSNDPQNQLAYAEEFLNS</sequence>
<comment type="caution">
    <text evidence="1">The sequence shown here is derived from an EMBL/GenBank/DDBJ whole genome shotgun (WGS) entry which is preliminary data.</text>
</comment>
<evidence type="ECO:0000313" key="1">
    <source>
        <dbReference type="EMBL" id="GBN51619.1"/>
    </source>
</evidence>
<dbReference type="OrthoDB" id="7698864at2759"/>
<proteinExistence type="predicted"/>
<reference evidence="1 2" key="1">
    <citation type="journal article" date="2019" name="Sci. Rep.">
        <title>Orb-weaving spider Araneus ventricosus genome elucidates the spidroin gene catalogue.</title>
        <authorList>
            <person name="Kono N."/>
            <person name="Nakamura H."/>
            <person name="Ohtoshi R."/>
            <person name="Moran D.A.P."/>
            <person name="Shinohara A."/>
            <person name="Yoshida Y."/>
            <person name="Fujiwara M."/>
            <person name="Mori M."/>
            <person name="Tomita M."/>
            <person name="Arakawa K."/>
        </authorList>
    </citation>
    <scope>NUCLEOTIDE SEQUENCE [LARGE SCALE GENOMIC DNA]</scope>
</reference>
<dbReference type="AlphaFoldDB" id="A0A4Y2PKI1"/>
<accession>A0A4Y2PKI1</accession>
<gene>
    <name evidence="1" type="ORF">AVEN_268687_1</name>
</gene>
<keyword evidence="2" id="KW-1185">Reference proteome</keyword>
<dbReference type="Proteomes" id="UP000499080">
    <property type="component" value="Unassembled WGS sequence"/>
</dbReference>
<organism evidence="1 2">
    <name type="scientific">Araneus ventricosus</name>
    <name type="common">Orbweaver spider</name>
    <name type="synonym">Epeira ventricosa</name>
    <dbReference type="NCBI Taxonomy" id="182803"/>
    <lineage>
        <taxon>Eukaryota</taxon>
        <taxon>Metazoa</taxon>
        <taxon>Ecdysozoa</taxon>
        <taxon>Arthropoda</taxon>
        <taxon>Chelicerata</taxon>
        <taxon>Arachnida</taxon>
        <taxon>Araneae</taxon>
        <taxon>Araneomorphae</taxon>
        <taxon>Entelegynae</taxon>
        <taxon>Araneoidea</taxon>
        <taxon>Araneidae</taxon>
        <taxon>Araneus</taxon>
    </lineage>
</organism>
<name>A0A4Y2PKI1_ARAVE</name>